<accession>A0ABM9CZD3</accession>
<dbReference type="SUPFAM" id="SSF55729">
    <property type="entry name" value="Acyl-CoA N-acyltransferases (Nat)"/>
    <property type="match status" value="1"/>
</dbReference>
<comment type="caution">
    <text evidence="3">The sequence shown here is derived from an EMBL/GenBank/DDBJ whole genome shotgun (WGS) entry which is preliminary data.</text>
</comment>
<proteinExistence type="predicted"/>
<protein>
    <recommendedName>
        <fullName evidence="2">N-acetyltransferase domain-containing protein</fullName>
    </recommendedName>
</protein>
<keyword evidence="4" id="KW-1185">Reference proteome</keyword>
<dbReference type="EMBL" id="CAKMMW010000052">
    <property type="protein sequence ID" value="CAH1232561.1"/>
    <property type="molecule type" value="Genomic_DNA"/>
</dbReference>
<dbReference type="PANTHER" id="PTHR13947">
    <property type="entry name" value="GNAT FAMILY N-ACETYLTRANSFERASE"/>
    <property type="match status" value="1"/>
</dbReference>
<keyword evidence="1" id="KW-0808">Transferase</keyword>
<dbReference type="PANTHER" id="PTHR13947:SF37">
    <property type="entry name" value="LD18367P"/>
    <property type="match status" value="1"/>
</dbReference>
<dbReference type="Gene3D" id="3.40.630.30">
    <property type="match status" value="1"/>
</dbReference>
<dbReference type="InterPro" id="IPR016181">
    <property type="entry name" value="Acyl_CoA_acyltransferase"/>
</dbReference>
<evidence type="ECO:0000259" key="2">
    <source>
        <dbReference type="PROSITE" id="PS51186"/>
    </source>
</evidence>
<dbReference type="CDD" id="cd04301">
    <property type="entry name" value="NAT_SF"/>
    <property type="match status" value="1"/>
</dbReference>
<feature type="domain" description="N-acetyltransferase" evidence="2">
    <location>
        <begin position="8"/>
        <end position="154"/>
    </location>
</feature>
<evidence type="ECO:0000256" key="1">
    <source>
        <dbReference type="ARBA" id="ARBA00022679"/>
    </source>
</evidence>
<dbReference type="Proteomes" id="UP000838821">
    <property type="component" value="Unassembled WGS sequence"/>
</dbReference>
<dbReference type="InterPro" id="IPR000182">
    <property type="entry name" value="GNAT_dom"/>
</dbReference>
<dbReference type="InterPro" id="IPR050769">
    <property type="entry name" value="NAT_camello-type"/>
</dbReference>
<evidence type="ECO:0000313" key="3">
    <source>
        <dbReference type="EMBL" id="CAH1232561.1"/>
    </source>
</evidence>
<name>A0ABM9CZD3_9BACL</name>
<dbReference type="PROSITE" id="PS51186">
    <property type="entry name" value="GNAT"/>
    <property type="match status" value="1"/>
</dbReference>
<gene>
    <name evidence="3" type="ORF">PAECIP111891_07044</name>
</gene>
<dbReference type="Pfam" id="PF00583">
    <property type="entry name" value="Acetyltransf_1"/>
    <property type="match status" value="1"/>
</dbReference>
<dbReference type="RefSeq" id="WP_236293550.1">
    <property type="nucleotide sequence ID" value="NZ_CAKMMW010000052.1"/>
</dbReference>
<sequence>MYDGKAMILIEKVTSLEQYELKMLVDDSISEGYKFVMLLIDEYVDGSNKFDRKGESLYIAKINNEIVGIGGLNIDPYLRITDVGRVRHLYVLRKNRGTGVGKALLNRIIVEAQKHFRKLTLSTNNPVADKFYKDFGFSNAEGIYKASHILELRN</sequence>
<organism evidence="3 4">
    <name type="scientific">Paenibacillus allorhizoplanae</name>
    <dbReference type="NCBI Taxonomy" id="2905648"/>
    <lineage>
        <taxon>Bacteria</taxon>
        <taxon>Bacillati</taxon>
        <taxon>Bacillota</taxon>
        <taxon>Bacilli</taxon>
        <taxon>Bacillales</taxon>
        <taxon>Paenibacillaceae</taxon>
        <taxon>Paenibacillus</taxon>
    </lineage>
</organism>
<reference evidence="3" key="1">
    <citation type="submission" date="2022-01" db="EMBL/GenBank/DDBJ databases">
        <authorList>
            <person name="Criscuolo A."/>
        </authorList>
    </citation>
    <scope>NUCLEOTIDE SEQUENCE</scope>
    <source>
        <strain evidence="3">CIP111891</strain>
    </source>
</reference>
<evidence type="ECO:0000313" key="4">
    <source>
        <dbReference type="Proteomes" id="UP000838821"/>
    </source>
</evidence>